<proteinExistence type="predicted"/>
<dbReference type="SUPFAM" id="SSF52402">
    <property type="entry name" value="Adenine nucleotide alpha hydrolases-like"/>
    <property type="match status" value="1"/>
</dbReference>
<gene>
    <name evidence="2" type="ORF">ACFFNX_31830</name>
</gene>
<feature type="domain" description="UspA" evidence="1">
    <location>
        <begin position="1"/>
        <end position="36"/>
    </location>
</feature>
<protein>
    <submittedName>
        <fullName evidence="2">Universal stress protein</fullName>
    </submittedName>
</protein>
<evidence type="ECO:0000313" key="2">
    <source>
        <dbReference type="EMBL" id="MFB9836775.1"/>
    </source>
</evidence>
<dbReference type="Gene3D" id="3.40.50.620">
    <property type="entry name" value="HUPs"/>
    <property type="match status" value="1"/>
</dbReference>
<sequence length="39" mass="3823">MLVVGGRGLGGVAGLRLGAVAAAVLQRAPCPVAVVRPRN</sequence>
<reference evidence="2 3" key="1">
    <citation type="submission" date="2024-09" db="EMBL/GenBank/DDBJ databases">
        <authorList>
            <person name="Sun Q."/>
            <person name="Mori K."/>
        </authorList>
    </citation>
    <scope>NUCLEOTIDE SEQUENCE [LARGE SCALE GENOMIC DNA]</scope>
    <source>
        <strain evidence="2 3">TBRC 0563</strain>
    </source>
</reference>
<organism evidence="2 3">
    <name type="scientific">Actinoallomurus acaciae</name>
    <dbReference type="NCBI Taxonomy" id="502577"/>
    <lineage>
        <taxon>Bacteria</taxon>
        <taxon>Bacillati</taxon>
        <taxon>Actinomycetota</taxon>
        <taxon>Actinomycetes</taxon>
        <taxon>Streptosporangiales</taxon>
        <taxon>Thermomonosporaceae</taxon>
        <taxon>Actinoallomurus</taxon>
    </lineage>
</organism>
<dbReference type="RefSeq" id="WP_378209585.1">
    <property type="nucleotide sequence ID" value="NZ_JBHLZP010000311.1"/>
</dbReference>
<evidence type="ECO:0000259" key="1">
    <source>
        <dbReference type="Pfam" id="PF00582"/>
    </source>
</evidence>
<accession>A0ABV5YNZ7</accession>
<dbReference type="InterPro" id="IPR006016">
    <property type="entry name" value="UspA"/>
</dbReference>
<dbReference type="Proteomes" id="UP001589627">
    <property type="component" value="Unassembled WGS sequence"/>
</dbReference>
<dbReference type="EMBL" id="JBHLZP010000311">
    <property type="protein sequence ID" value="MFB9836775.1"/>
    <property type="molecule type" value="Genomic_DNA"/>
</dbReference>
<dbReference type="Pfam" id="PF00582">
    <property type="entry name" value="Usp"/>
    <property type="match status" value="1"/>
</dbReference>
<comment type="caution">
    <text evidence="2">The sequence shown here is derived from an EMBL/GenBank/DDBJ whole genome shotgun (WGS) entry which is preliminary data.</text>
</comment>
<dbReference type="InterPro" id="IPR014729">
    <property type="entry name" value="Rossmann-like_a/b/a_fold"/>
</dbReference>
<name>A0ABV5YNZ7_9ACTN</name>
<keyword evidence="3" id="KW-1185">Reference proteome</keyword>
<evidence type="ECO:0000313" key="3">
    <source>
        <dbReference type="Proteomes" id="UP001589627"/>
    </source>
</evidence>